<organism evidence="2 3">
    <name type="scientific">Symbiodinium microadriaticum</name>
    <name type="common">Dinoflagellate</name>
    <name type="synonym">Zooxanthella microadriatica</name>
    <dbReference type="NCBI Taxonomy" id="2951"/>
    <lineage>
        <taxon>Eukaryota</taxon>
        <taxon>Sar</taxon>
        <taxon>Alveolata</taxon>
        <taxon>Dinophyceae</taxon>
        <taxon>Suessiales</taxon>
        <taxon>Symbiodiniaceae</taxon>
        <taxon>Symbiodinium</taxon>
    </lineage>
</organism>
<evidence type="ECO:0000256" key="1">
    <source>
        <dbReference type="SAM" id="MobiDB-lite"/>
    </source>
</evidence>
<reference evidence="2 3" key="1">
    <citation type="submission" date="2016-02" db="EMBL/GenBank/DDBJ databases">
        <title>Genome analysis of coral dinoflagellate symbionts highlights evolutionary adaptations to a symbiotic lifestyle.</title>
        <authorList>
            <person name="Aranda M."/>
            <person name="Li Y."/>
            <person name="Liew Y.J."/>
            <person name="Baumgarten S."/>
            <person name="Simakov O."/>
            <person name="Wilson M."/>
            <person name="Piel J."/>
            <person name="Ashoor H."/>
            <person name="Bougouffa S."/>
            <person name="Bajic V.B."/>
            <person name="Ryu T."/>
            <person name="Ravasi T."/>
            <person name="Bayer T."/>
            <person name="Micklem G."/>
            <person name="Kim H."/>
            <person name="Bhak J."/>
            <person name="Lajeunesse T.C."/>
            <person name="Voolstra C.R."/>
        </authorList>
    </citation>
    <scope>NUCLEOTIDE SEQUENCE [LARGE SCALE GENOMIC DNA]</scope>
    <source>
        <strain evidence="2 3">CCMP2467</strain>
    </source>
</reference>
<evidence type="ECO:0000313" key="3">
    <source>
        <dbReference type="Proteomes" id="UP000186817"/>
    </source>
</evidence>
<comment type="caution">
    <text evidence="2">The sequence shown here is derived from an EMBL/GenBank/DDBJ whole genome shotgun (WGS) entry which is preliminary data.</text>
</comment>
<protein>
    <submittedName>
        <fullName evidence="2">Uncharacterized protein</fullName>
    </submittedName>
</protein>
<accession>A0A1Q9E3S0</accession>
<gene>
    <name evidence="2" type="ORF">AK812_SmicGene15114</name>
</gene>
<evidence type="ECO:0000313" key="2">
    <source>
        <dbReference type="EMBL" id="OLQ02070.1"/>
    </source>
</evidence>
<name>A0A1Q9E3S0_SYMMI</name>
<sequence>MTRRCRVLSDQTKDRLWQQFSLEGNDDDDDEGDGDAGQAPAAGSLHRQQGAIRLHAKLELDEFFNLGQGGEDLINLGLISFTGALHQTVMVACTLLEECQRTGLPKELKLVFLEGVMAMASQGHLTGTVRGCRGTEKSKRKSVRGVQAAREKSEHLM</sequence>
<dbReference type="EMBL" id="LSRX01000273">
    <property type="protein sequence ID" value="OLQ02070.1"/>
    <property type="molecule type" value="Genomic_DNA"/>
</dbReference>
<dbReference type="AlphaFoldDB" id="A0A1Q9E3S0"/>
<feature type="compositionally biased region" description="Acidic residues" evidence="1">
    <location>
        <begin position="24"/>
        <end position="34"/>
    </location>
</feature>
<feature type="region of interest" description="Disordered" evidence="1">
    <location>
        <begin position="22"/>
        <end position="45"/>
    </location>
</feature>
<feature type="region of interest" description="Disordered" evidence="1">
    <location>
        <begin position="129"/>
        <end position="157"/>
    </location>
</feature>
<keyword evidence="3" id="KW-1185">Reference proteome</keyword>
<dbReference type="Proteomes" id="UP000186817">
    <property type="component" value="Unassembled WGS sequence"/>
</dbReference>
<proteinExistence type="predicted"/>